<evidence type="ECO:0000313" key="3">
    <source>
        <dbReference type="Proteomes" id="UP001159915"/>
    </source>
</evidence>
<dbReference type="EMBL" id="JAOCBE010000001">
    <property type="protein sequence ID" value="MDH0969157.1"/>
    <property type="molecule type" value="Genomic_DNA"/>
</dbReference>
<organism evidence="2 3">
    <name type="scientific">Acinetobacter johnsonii</name>
    <dbReference type="NCBI Taxonomy" id="40214"/>
    <lineage>
        <taxon>Bacteria</taxon>
        <taxon>Pseudomonadati</taxon>
        <taxon>Pseudomonadota</taxon>
        <taxon>Gammaproteobacteria</taxon>
        <taxon>Moraxellales</taxon>
        <taxon>Moraxellaceae</taxon>
        <taxon>Acinetobacter</taxon>
    </lineage>
</organism>
<evidence type="ECO:0000313" key="2">
    <source>
        <dbReference type="EMBL" id="MDH0969157.1"/>
    </source>
</evidence>
<proteinExistence type="predicted"/>
<keyword evidence="1" id="KW-1133">Transmembrane helix</keyword>
<sequence length="91" mass="9422">MGLVNVEKVEAQEQHEKSWFKRHFPKLAAATAATGALVVSTSSMAFIEAADVTSATSGAGGEAVLKTAGIWVLTIAVGIAVVIKIISLVKK</sequence>
<reference evidence="2" key="1">
    <citation type="submission" date="2022-09" db="EMBL/GenBank/DDBJ databases">
        <title>Intensive care unit water sources are persistently colonized with multi-drug resistant bacteria and are the site of extensive horizontal gene transfer of antibiotic resistance genes.</title>
        <authorList>
            <person name="Diorio-Toth L."/>
        </authorList>
    </citation>
    <scope>NUCLEOTIDE SEQUENCE</scope>
    <source>
        <strain evidence="2">GD03920</strain>
    </source>
</reference>
<dbReference type="Proteomes" id="UP001159915">
    <property type="component" value="Unassembled WGS sequence"/>
</dbReference>
<evidence type="ECO:0000256" key="1">
    <source>
        <dbReference type="SAM" id="Phobius"/>
    </source>
</evidence>
<feature type="transmembrane region" description="Helical" evidence="1">
    <location>
        <begin position="67"/>
        <end position="89"/>
    </location>
</feature>
<name>A0AA42MSU7_ACIJO</name>
<dbReference type="RefSeq" id="WP_279670042.1">
    <property type="nucleotide sequence ID" value="NZ_JAOCBE010000001.1"/>
</dbReference>
<comment type="caution">
    <text evidence="2">The sequence shown here is derived from an EMBL/GenBank/DDBJ whole genome shotgun (WGS) entry which is preliminary data.</text>
</comment>
<dbReference type="AlphaFoldDB" id="A0AA42MSU7"/>
<protein>
    <submittedName>
        <fullName evidence="2">Uncharacterized protein</fullName>
    </submittedName>
</protein>
<keyword evidence="1" id="KW-0812">Transmembrane</keyword>
<keyword evidence="1" id="KW-0472">Membrane</keyword>
<gene>
    <name evidence="2" type="ORF">N5C10_07725</name>
</gene>
<accession>A0AA42MSU7</accession>
<feature type="transmembrane region" description="Helical" evidence="1">
    <location>
        <begin position="27"/>
        <end position="47"/>
    </location>
</feature>